<dbReference type="Proteomes" id="UP000822688">
    <property type="component" value="Chromosome V"/>
</dbReference>
<name>A0A8T0HKS1_CERPU</name>
<reference evidence="2" key="1">
    <citation type="submission" date="2020-06" db="EMBL/GenBank/DDBJ databases">
        <title>WGS assembly of Ceratodon purpureus strain R40.</title>
        <authorList>
            <person name="Carey S.B."/>
            <person name="Jenkins J."/>
            <person name="Shu S."/>
            <person name="Lovell J.T."/>
            <person name="Sreedasyam A."/>
            <person name="Maumus F."/>
            <person name="Tiley G.P."/>
            <person name="Fernandez-Pozo N."/>
            <person name="Barry K."/>
            <person name="Chen C."/>
            <person name="Wang M."/>
            <person name="Lipzen A."/>
            <person name="Daum C."/>
            <person name="Saski C.A."/>
            <person name="Payton A.C."/>
            <person name="Mcbreen J.C."/>
            <person name="Conrad R.E."/>
            <person name="Kollar L.M."/>
            <person name="Olsson S."/>
            <person name="Huttunen S."/>
            <person name="Landis J.B."/>
            <person name="Wickett N.J."/>
            <person name="Johnson M.G."/>
            <person name="Rensing S.A."/>
            <person name="Grimwood J."/>
            <person name="Schmutz J."/>
            <person name="Mcdaniel S.F."/>
        </authorList>
    </citation>
    <scope>NUCLEOTIDE SEQUENCE</scope>
    <source>
        <strain evidence="2">R40</strain>
    </source>
</reference>
<dbReference type="PROSITE" id="PS50082">
    <property type="entry name" value="WD_REPEATS_2"/>
    <property type="match status" value="1"/>
</dbReference>
<protein>
    <submittedName>
        <fullName evidence="2">Uncharacterized protein</fullName>
    </submittedName>
</protein>
<dbReference type="Gene3D" id="2.130.10.10">
    <property type="entry name" value="YVTN repeat-like/Quinoprotein amine dehydrogenase"/>
    <property type="match status" value="1"/>
</dbReference>
<feature type="non-terminal residue" evidence="2">
    <location>
        <position position="196"/>
    </location>
</feature>
<accession>A0A8T0HKS1</accession>
<sequence length="196" mass="22579">MNSFNYKDKAITSMLLDEHNDALLLCSLCDNSIHMFALGSFKKLVTFSGHLDQVHAMVYISTRNQYLSSSWDLSLRVWLIPDLSTIATLQSSTNFDVYKKKLEDKEVEHIQEPPEIMNWRDDSVPYISQYEKDHPNTMPKVLEAYIKKKKSGIIDRLLINQDHDLNISPLRQSRPTNQHGASLFTKINSLEAILKP</sequence>
<proteinExistence type="predicted"/>
<dbReference type="EMBL" id="CM026426">
    <property type="protein sequence ID" value="KAG0571338.1"/>
    <property type="molecule type" value="Genomic_DNA"/>
</dbReference>
<dbReference type="SUPFAM" id="SSF50978">
    <property type="entry name" value="WD40 repeat-like"/>
    <property type="match status" value="1"/>
</dbReference>
<dbReference type="InterPro" id="IPR015943">
    <property type="entry name" value="WD40/YVTN_repeat-like_dom_sf"/>
</dbReference>
<dbReference type="AlphaFoldDB" id="A0A8T0HKS1"/>
<evidence type="ECO:0000256" key="1">
    <source>
        <dbReference type="PROSITE-ProRule" id="PRU00221"/>
    </source>
</evidence>
<feature type="repeat" description="WD" evidence="1">
    <location>
        <begin position="47"/>
        <end position="88"/>
    </location>
</feature>
<evidence type="ECO:0000313" key="3">
    <source>
        <dbReference type="Proteomes" id="UP000822688"/>
    </source>
</evidence>
<gene>
    <name evidence="2" type="ORF">KC19_VG003100</name>
</gene>
<dbReference type="InterPro" id="IPR036322">
    <property type="entry name" value="WD40_repeat_dom_sf"/>
</dbReference>
<organism evidence="2 3">
    <name type="scientific">Ceratodon purpureus</name>
    <name type="common">Fire moss</name>
    <name type="synonym">Dicranum purpureum</name>
    <dbReference type="NCBI Taxonomy" id="3225"/>
    <lineage>
        <taxon>Eukaryota</taxon>
        <taxon>Viridiplantae</taxon>
        <taxon>Streptophyta</taxon>
        <taxon>Embryophyta</taxon>
        <taxon>Bryophyta</taxon>
        <taxon>Bryophytina</taxon>
        <taxon>Bryopsida</taxon>
        <taxon>Dicranidae</taxon>
        <taxon>Pseudoditrichales</taxon>
        <taxon>Ditrichaceae</taxon>
        <taxon>Ceratodon</taxon>
    </lineage>
</organism>
<dbReference type="InterPro" id="IPR001680">
    <property type="entry name" value="WD40_rpt"/>
</dbReference>
<comment type="caution">
    <text evidence="2">The sequence shown here is derived from an EMBL/GenBank/DDBJ whole genome shotgun (WGS) entry which is preliminary data.</text>
</comment>
<keyword evidence="1" id="KW-0853">WD repeat</keyword>
<keyword evidence="3" id="KW-1185">Reference proteome</keyword>
<evidence type="ECO:0000313" key="2">
    <source>
        <dbReference type="EMBL" id="KAG0571338.1"/>
    </source>
</evidence>